<comment type="cofactor">
    <cofactor evidence="1">
        <name>Mn(2+)</name>
        <dbReference type="ChEBI" id="CHEBI:29035"/>
    </cofactor>
</comment>
<dbReference type="PANTHER" id="PTHR12992:SF11">
    <property type="entry name" value="MITOCHONDRIAL COENZYME A DIPHOSPHATASE NUDT8"/>
    <property type="match status" value="1"/>
</dbReference>
<name>A0ABY5TSJ7_9GAMM</name>
<evidence type="ECO:0000256" key="2">
    <source>
        <dbReference type="ARBA" id="ARBA00001946"/>
    </source>
</evidence>
<dbReference type="InterPro" id="IPR015797">
    <property type="entry name" value="NUDIX_hydrolase-like_dom_sf"/>
</dbReference>
<keyword evidence="6" id="KW-0464">Manganese</keyword>
<dbReference type="InterPro" id="IPR000086">
    <property type="entry name" value="NUDIX_hydrolase_dom"/>
</dbReference>
<evidence type="ECO:0000313" key="9">
    <source>
        <dbReference type="Proteomes" id="UP001059934"/>
    </source>
</evidence>
<evidence type="ECO:0000256" key="5">
    <source>
        <dbReference type="ARBA" id="ARBA00022842"/>
    </source>
</evidence>
<proteinExistence type="predicted"/>
<keyword evidence="9" id="KW-1185">Reference proteome</keyword>
<evidence type="ECO:0000256" key="6">
    <source>
        <dbReference type="ARBA" id="ARBA00023211"/>
    </source>
</evidence>
<accession>A0ABY5TSJ7</accession>
<organism evidence="8 9">
    <name type="scientific">SAR92 clade bacterium H455</name>
    <dbReference type="NCBI Taxonomy" id="2974818"/>
    <lineage>
        <taxon>Bacteria</taxon>
        <taxon>Pseudomonadati</taxon>
        <taxon>Pseudomonadota</taxon>
        <taxon>Gammaproteobacteria</taxon>
        <taxon>Cellvibrionales</taxon>
        <taxon>Porticoccaceae</taxon>
        <taxon>SAR92 clade</taxon>
    </lineage>
</organism>
<keyword evidence="3" id="KW-0479">Metal-binding</keyword>
<dbReference type="SUPFAM" id="SSF55811">
    <property type="entry name" value="Nudix"/>
    <property type="match status" value="1"/>
</dbReference>
<dbReference type="Gene3D" id="3.90.79.10">
    <property type="entry name" value="Nucleoside Triphosphate Pyrophosphohydrolase"/>
    <property type="match status" value="1"/>
</dbReference>
<dbReference type="PROSITE" id="PS51462">
    <property type="entry name" value="NUDIX"/>
    <property type="match status" value="1"/>
</dbReference>
<sequence length="216" mass="24293">MLETIKNRLKNFPLECTQPGPQERGSTAAVLVALHGDSADPQVILTQRAFHLNNHAGEVAFPGGMWDETDTDLLQTALREAHEEIGLLPSLVEPIATLPVAIPKRRSLRVTPFVGLVDGPLDLVAEPGEIGALFDAPLRQFMNVENYQYFEMKTEYGALRFPFLPYNGYKIWGFTLKVLTDMLNSTLEANIHLDYPSHERIEELRQSEQLKKRGPQ</sequence>
<evidence type="ECO:0000259" key="7">
    <source>
        <dbReference type="PROSITE" id="PS51462"/>
    </source>
</evidence>
<comment type="cofactor">
    <cofactor evidence="2">
        <name>Mg(2+)</name>
        <dbReference type="ChEBI" id="CHEBI:18420"/>
    </cofactor>
</comment>
<keyword evidence="5" id="KW-0460">Magnesium</keyword>
<dbReference type="CDD" id="cd03426">
    <property type="entry name" value="NUDIX_CoAse_Nudt7"/>
    <property type="match status" value="1"/>
</dbReference>
<dbReference type="PANTHER" id="PTHR12992">
    <property type="entry name" value="NUDIX HYDROLASE"/>
    <property type="match status" value="1"/>
</dbReference>
<dbReference type="Proteomes" id="UP001059934">
    <property type="component" value="Chromosome"/>
</dbReference>
<protein>
    <submittedName>
        <fullName evidence="8">CoA pyrophosphatase</fullName>
    </submittedName>
</protein>
<dbReference type="Pfam" id="PF00293">
    <property type="entry name" value="NUDIX"/>
    <property type="match status" value="1"/>
</dbReference>
<keyword evidence="4" id="KW-0378">Hydrolase</keyword>
<dbReference type="EMBL" id="CP103416">
    <property type="protein sequence ID" value="UVW35626.1"/>
    <property type="molecule type" value="Genomic_DNA"/>
</dbReference>
<evidence type="ECO:0000256" key="3">
    <source>
        <dbReference type="ARBA" id="ARBA00022723"/>
    </source>
</evidence>
<gene>
    <name evidence="8" type="ORF">NYF23_03195</name>
</gene>
<reference evidence="8" key="1">
    <citation type="submission" date="2022-08" db="EMBL/GenBank/DDBJ databases">
        <title>Catabolic pathway analysis in culturable SAR92 clade bacteria reveals their overlooked roles in DMSP degradation in coastal seas.</title>
        <authorList>
            <person name="He X."/>
            <person name="Zhang X."/>
            <person name="Zhang Y."/>
        </authorList>
    </citation>
    <scope>NUCLEOTIDE SEQUENCE</scope>
    <source>
        <strain evidence="8">H455</strain>
    </source>
</reference>
<dbReference type="InterPro" id="IPR045121">
    <property type="entry name" value="CoAse"/>
</dbReference>
<feature type="domain" description="Nudix hydrolase" evidence="7">
    <location>
        <begin position="25"/>
        <end position="160"/>
    </location>
</feature>
<evidence type="ECO:0000313" key="8">
    <source>
        <dbReference type="EMBL" id="UVW35626.1"/>
    </source>
</evidence>
<evidence type="ECO:0000256" key="1">
    <source>
        <dbReference type="ARBA" id="ARBA00001936"/>
    </source>
</evidence>
<evidence type="ECO:0000256" key="4">
    <source>
        <dbReference type="ARBA" id="ARBA00022801"/>
    </source>
</evidence>